<organism evidence="1">
    <name type="scientific">Magnetospirillum gryphiswaldense</name>
    <dbReference type="NCBI Taxonomy" id="55518"/>
    <lineage>
        <taxon>Bacteria</taxon>
        <taxon>Pseudomonadati</taxon>
        <taxon>Pseudomonadota</taxon>
        <taxon>Alphaproteobacteria</taxon>
        <taxon>Rhodospirillales</taxon>
        <taxon>Rhodospirillaceae</taxon>
        <taxon>Magnetospirillum</taxon>
    </lineage>
</organism>
<dbReference type="EMBL" id="CU459004">
    <property type="protein sequence ID" value="CAM78233.1"/>
    <property type="molecule type" value="Genomic_DNA"/>
</dbReference>
<sequence>MAKQASRPAQGRRRSCLPPVVLDLGGHAGGDGSGIAVLIALLQQHLYIFPGGIGPGFGHFSGFAVASGQGGLQLPHGPGVGVESLYGLPMGGIGFLVVIGDGLGGAGGHRVDLAHAHGRPSCPWRVANTRSVRTIST</sequence>
<accession>A0A9P1JDY3</accession>
<gene>
    <name evidence="1" type="ORF">MGR_P0005</name>
</gene>
<protein>
    <submittedName>
        <fullName evidence="1">Uncharacterized protein</fullName>
    </submittedName>
</protein>
<name>A0A9P1JDY3_9PROT</name>
<evidence type="ECO:0000313" key="1">
    <source>
        <dbReference type="EMBL" id="CAM78233.1"/>
    </source>
</evidence>
<reference evidence="1" key="1">
    <citation type="journal article" date="2007" name="J. Bacteriol.">
        <title>Comparative genome analysis of four magnetotactic bacteria reveals a complex set of group-specific genes implicated in magnetosome biomineralization and function.</title>
        <authorList>
            <person name="Richter M."/>
            <person name="Kube M."/>
            <person name="Bazylinski D.A."/>
            <person name="Lombardot T."/>
            <person name="Gloeckner F.O."/>
            <person name="Reinhardt R."/>
            <person name="Schueler D."/>
        </authorList>
    </citation>
    <scope>NUCLEOTIDE SEQUENCE</scope>
    <source>
        <strain evidence="1">MSR-1</strain>
    </source>
</reference>
<proteinExistence type="predicted"/>
<dbReference type="AlphaFoldDB" id="A0A9P1JDY3"/>